<dbReference type="EC" id="1.1.1.169" evidence="3"/>
<dbReference type="InterPro" id="IPR036291">
    <property type="entry name" value="NAD(P)-bd_dom_sf"/>
</dbReference>
<gene>
    <name evidence="3" type="ORF">FHX71_003566</name>
</gene>
<accession>A0A7W3JB67</accession>
<dbReference type="GO" id="GO:0005737">
    <property type="term" value="C:cytoplasm"/>
    <property type="evidence" value="ECO:0007669"/>
    <property type="project" value="TreeGrafter"/>
</dbReference>
<dbReference type="Pfam" id="PF02558">
    <property type="entry name" value="ApbA"/>
    <property type="match status" value="1"/>
</dbReference>
<dbReference type="InterPro" id="IPR013752">
    <property type="entry name" value="KPA_reductase"/>
</dbReference>
<dbReference type="InterPro" id="IPR051402">
    <property type="entry name" value="KPR-Related"/>
</dbReference>
<dbReference type="Gene3D" id="1.10.1040.10">
    <property type="entry name" value="N-(1-d-carboxylethyl)-l-norvaline Dehydrogenase, domain 2"/>
    <property type="match status" value="1"/>
</dbReference>
<dbReference type="PANTHER" id="PTHR21708:SF26">
    <property type="entry name" value="2-DEHYDROPANTOATE 2-REDUCTASE"/>
    <property type="match status" value="1"/>
</dbReference>
<sequence length="296" mass="29618">MSDRPVAVVGPGAIGGLLAALLQRAGHDVTVVAREATAAHIAEHGLDVVSDMFGSWHAPLAASTTVPRGAQVVVAVKADGVPAAADLLRDADPAEVLAFLNGVEHMVPLRAAAPGATVLGATIAGQTRRTPVGGPGPATVTHSFDLLSIVVPDAAADLGLTAALRDTGAALQTGGTEAEVLWKKLRFLAALSLLTSTWKTGIADALERDPALTAGLLDEIAAVATAEGVPSTGADLRGQLAGMPPLTVGSLEADLSAGRPGELDAIGGAILRAGGRHGYDLPVLRATVDRLAASVA</sequence>
<dbReference type="InterPro" id="IPR013332">
    <property type="entry name" value="KPR_N"/>
</dbReference>
<name>A0A7W3JB67_9MICO</name>
<dbReference type="AlphaFoldDB" id="A0A7W3JB67"/>
<dbReference type="EMBL" id="JACGWV010000002">
    <property type="protein sequence ID" value="MBA8809590.1"/>
    <property type="molecule type" value="Genomic_DNA"/>
</dbReference>
<comment type="caution">
    <text evidence="3">The sequence shown here is derived from an EMBL/GenBank/DDBJ whole genome shotgun (WGS) entry which is preliminary data.</text>
</comment>
<dbReference type="SUPFAM" id="SSF51735">
    <property type="entry name" value="NAD(P)-binding Rossmann-fold domains"/>
    <property type="match status" value="1"/>
</dbReference>
<reference evidence="3 4" key="1">
    <citation type="submission" date="2020-07" db="EMBL/GenBank/DDBJ databases">
        <title>Sequencing the genomes of 1000 actinobacteria strains.</title>
        <authorList>
            <person name="Klenk H.-P."/>
        </authorList>
    </citation>
    <scope>NUCLEOTIDE SEQUENCE [LARGE SCALE GENOMIC DNA]</scope>
    <source>
        <strain evidence="3 4">DSM 44121</strain>
    </source>
</reference>
<dbReference type="InterPro" id="IPR013328">
    <property type="entry name" value="6PGD_dom2"/>
</dbReference>
<dbReference type="GO" id="GO:0008677">
    <property type="term" value="F:2-dehydropantoate 2-reductase activity"/>
    <property type="evidence" value="ECO:0007669"/>
    <property type="project" value="UniProtKB-EC"/>
</dbReference>
<dbReference type="Pfam" id="PF08546">
    <property type="entry name" value="ApbA_C"/>
    <property type="match status" value="1"/>
</dbReference>
<dbReference type="Gene3D" id="3.40.50.720">
    <property type="entry name" value="NAD(P)-binding Rossmann-like Domain"/>
    <property type="match status" value="1"/>
</dbReference>
<evidence type="ECO:0000259" key="1">
    <source>
        <dbReference type="Pfam" id="PF02558"/>
    </source>
</evidence>
<dbReference type="InterPro" id="IPR008927">
    <property type="entry name" value="6-PGluconate_DH-like_C_sf"/>
</dbReference>
<evidence type="ECO:0000313" key="4">
    <source>
        <dbReference type="Proteomes" id="UP000540568"/>
    </source>
</evidence>
<dbReference type="PANTHER" id="PTHR21708">
    <property type="entry name" value="PROBABLE 2-DEHYDROPANTOATE 2-REDUCTASE"/>
    <property type="match status" value="1"/>
</dbReference>
<proteinExistence type="predicted"/>
<organism evidence="3 4">
    <name type="scientific">Promicromonospora sukumoe</name>
    <dbReference type="NCBI Taxonomy" id="88382"/>
    <lineage>
        <taxon>Bacteria</taxon>
        <taxon>Bacillati</taxon>
        <taxon>Actinomycetota</taxon>
        <taxon>Actinomycetes</taxon>
        <taxon>Micrococcales</taxon>
        <taxon>Promicromonosporaceae</taxon>
        <taxon>Promicromonospora</taxon>
    </lineage>
</organism>
<dbReference type="Proteomes" id="UP000540568">
    <property type="component" value="Unassembled WGS sequence"/>
</dbReference>
<keyword evidence="4" id="KW-1185">Reference proteome</keyword>
<keyword evidence="3" id="KW-0560">Oxidoreductase</keyword>
<evidence type="ECO:0000259" key="2">
    <source>
        <dbReference type="Pfam" id="PF08546"/>
    </source>
</evidence>
<feature type="domain" description="Ketopantoate reductase N-terminal" evidence="1">
    <location>
        <begin position="6"/>
        <end position="131"/>
    </location>
</feature>
<protein>
    <submittedName>
        <fullName evidence="3">2-dehydropantoate 2-reductase</fullName>
        <ecNumber evidence="3">1.1.1.169</ecNumber>
    </submittedName>
</protein>
<evidence type="ECO:0000313" key="3">
    <source>
        <dbReference type="EMBL" id="MBA8809590.1"/>
    </source>
</evidence>
<feature type="domain" description="Ketopantoate reductase C-terminal" evidence="2">
    <location>
        <begin position="180"/>
        <end position="291"/>
    </location>
</feature>
<dbReference type="RefSeq" id="WP_182618856.1">
    <property type="nucleotide sequence ID" value="NZ_BAAATF010000008.1"/>
</dbReference>
<dbReference type="SUPFAM" id="SSF48179">
    <property type="entry name" value="6-phosphogluconate dehydrogenase C-terminal domain-like"/>
    <property type="match status" value="1"/>
</dbReference>